<dbReference type="EMBL" id="BK015001">
    <property type="protein sequence ID" value="DAD86500.1"/>
    <property type="molecule type" value="Genomic_DNA"/>
</dbReference>
<dbReference type="Gene3D" id="3.40.50.300">
    <property type="entry name" value="P-loop containing nucleotide triphosphate hydrolases"/>
    <property type="match status" value="1"/>
</dbReference>
<reference evidence="1" key="1">
    <citation type="journal article" date="2021" name="Proc. Natl. Acad. Sci. U.S.A.">
        <title>A Catalog of Tens of Thousands of Viruses from Human Metagenomes Reveals Hidden Associations with Chronic Diseases.</title>
        <authorList>
            <person name="Tisza M.J."/>
            <person name="Buck C.B."/>
        </authorList>
    </citation>
    <scope>NUCLEOTIDE SEQUENCE</scope>
    <source>
        <strain evidence="1">Ctu1h4</strain>
    </source>
</reference>
<evidence type="ECO:0000313" key="1">
    <source>
        <dbReference type="EMBL" id="DAD86500.1"/>
    </source>
</evidence>
<dbReference type="SUPFAM" id="SSF52540">
    <property type="entry name" value="P-loop containing nucleoside triphosphate hydrolases"/>
    <property type="match status" value="1"/>
</dbReference>
<name>A0A8S5MWB1_9CAUD</name>
<dbReference type="SUPFAM" id="SSF50969">
    <property type="entry name" value="YVTN repeat-like/Quinoprotein amine dehydrogenase"/>
    <property type="match status" value="1"/>
</dbReference>
<proteinExistence type="predicted"/>
<dbReference type="InterPro" id="IPR027417">
    <property type="entry name" value="P-loop_NTPase"/>
</dbReference>
<protein>
    <submittedName>
        <fullName evidence="1">Large Terminase</fullName>
    </submittedName>
</protein>
<sequence>MTCGLAVPRQNGKNAVLEIRELFGAIGRGERILHTAHEVKTAQKHFRRLKHFFGQKTNDPAAKFPELNALVESIRNVNGQEAIFLKNGGSIEIAARSKGSGRGFTVDVLVMDEAQQLTDDALEALLPTTSAAPLGDPQWIYTGTPPGPTAEGEVFSRVRRDALSGESSRTCWDEWSPPGSPKSLAGIDADDRGLWVRTNPAVASGRLQMSVIEGERARYADDGFARERLGWWASDDNTRRLISLDDWEATGVTELAPELTTDHVVRALGVAFSKDGRRVAVAGALHDRKTGASHVELIDLEAGDFSTMNSAALAEWLCERRGRYSAVGVSGRSGALALQQDLRALRPPRRYLHVLDNAEYFTACSGFLNAVRGRTVSHPGGYNAGNDPLDASVGVSDKKIRTTDGAWGWHSTAQEGDEVPLEAVSVALWMARTTRRRPTRSQEALA</sequence>
<dbReference type="InterPro" id="IPR011044">
    <property type="entry name" value="Quino_amine_DH_bsu"/>
</dbReference>
<accession>A0A8S5MWB1</accession>
<organism evidence="1">
    <name type="scientific">Siphoviridae sp. ctu1h4</name>
    <dbReference type="NCBI Taxonomy" id="2826499"/>
    <lineage>
        <taxon>Viruses</taxon>
        <taxon>Duplodnaviria</taxon>
        <taxon>Heunggongvirae</taxon>
        <taxon>Uroviricota</taxon>
        <taxon>Caudoviricetes</taxon>
    </lineage>
</organism>